<dbReference type="PRINTS" id="PR00395">
    <property type="entry name" value="RIBOSOMALS2"/>
</dbReference>
<dbReference type="FunFam" id="3.40.50.10490:FF:000030">
    <property type="entry name" value="30S ribosomal protein S2"/>
    <property type="match status" value="1"/>
</dbReference>
<name>A0A7K4BY97_9ARCH</name>
<dbReference type="GO" id="GO:0015935">
    <property type="term" value="C:small ribosomal subunit"/>
    <property type="evidence" value="ECO:0007669"/>
    <property type="project" value="InterPro"/>
</dbReference>
<dbReference type="Gene3D" id="3.40.50.10490">
    <property type="entry name" value="Glucose-6-phosphate isomerase like protein, domain 1"/>
    <property type="match status" value="1"/>
</dbReference>
<dbReference type="NCBIfam" id="TIGR01012">
    <property type="entry name" value="uS2_euk_arch"/>
    <property type="match status" value="1"/>
</dbReference>
<organism evidence="7 8">
    <name type="scientific">Candidatus Iainarchaeum sp</name>
    <dbReference type="NCBI Taxonomy" id="3101447"/>
    <lineage>
        <taxon>Archaea</taxon>
        <taxon>Candidatus Iainarchaeota</taxon>
        <taxon>Candidatus Iainarchaeia</taxon>
        <taxon>Candidatus Iainarchaeales</taxon>
        <taxon>Candidatus Iainarchaeaceae</taxon>
        <taxon>Candidatus Iainarchaeum</taxon>
    </lineage>
</organism>
<dbReference type="InterPro" id="IPR001865">
    <property type="entry name" value="Ribosomal_uS2"/>
</dbReference>
<feature type="non-terminal residue" evidence="7">
    <location>
        <position position="243"/>
    </location>
</feature>
<dbReference type="Pfam" id="PF00318">
    <property type="entry name" value="Ribosomal_S2"/>
    <property type="match status" value="2"/>
</dbReference>
<dbReference type="InterPro" id="IPR023591">
    <property type="entry name" value="Ribosomal_uS2_flav_dom_sf"/>
</dbReference>
<evidence type="ECO:0000313" key="8">
    <source>
        <dbReference type="Proteomes" id="UP000526302"/>
    </source>
</evidence>
<gene>
    <name evidence="7" type="ORF">GX950_00315</name>
</gene>
<accession>A0A7K4BY97</accession>
<proteinExistence type="inferred from homology"/>
<keyword evidence="3 6" id="KW-0687">Ribonucleoprotein</keyword>
<evidence type="ECO:0000256" key="4">
    <source>
        <dbReference type="ARBA" id="ARBA00035256"/>
    </source>
</evidence>
<dbReference type="PANTHER" id="PTHR11489">
    <property type="entry name" value="40S RIBOSOMAL PROTEIN SA"/>
    <property type="match status" value="1"/>
</dbReference>
<evidence type="ECO:0000256" key="5">
    <source>
        <dbReference type="ARBA" id="ARBA00035518"/>
    </source>
</evidence>
<dbReference type="EMBL" id="JAAZKV010000001">
    <property type="protein sequence ID" value="NMA44244.1"/>
    <property type="molecule type" value="Genomic_DNA"/>
</dbReference>
<keyword evidence="2 6" id="KW-0689">Ribosomal protein</keyword>
<dbReference type="SUPFAM" id="SSF52313">
    <property type="entry name" value="Ribosomal protein S2"/>
    <property type="match status" value="1"/>
</dbReference>
<reference evidence="7 8" key="1">
    <citation type="journal article" date="2020" name="Biotechnol. Biofuels">
        <title>New insights from the biogas microbiome by comprehensive genome-resolved metagenomics of nearly 1600 species originating from multiple anaerobic digesters.</title>
        <authorList>
            <person name="Campanaro S."/>
            <person name="Treu L."/>
            <person name="Rodriguez-R L.M."/>
            <person name="Kovalovszki A."/>
            <person name="Ziels R.M."/>
            <person name="Maus I."/>
            <person name="Zhu X."/>
            <person name="Kougias P.G."/>
            <person name="Basile A."/>
            <person name="Luo G."/>
            <person name="Schluter A."/>
            <person name="Konstantinidis K.T."/>
            <person name="Angelidaki I."/>
        </authorList>
    </citation>
    <scope>NUCLEOTIDE SEQUENCE [LARGE SCALE GENOMIC DNA]</scope>
    <source>
        <strain evidence="7">AS22ysBPME_79</strain>
    </source>
</reference>
<dbReference type="GO" id="GO:0006412">
    <property type="term" value="P:translation"/>
    <property type="evidence" value="ECO:0007669"/>
    <property type="project" value="InterPro"/>
</dbReference>
<sequence length="243" mass="27965">MSAKNFVKEKEEVKENFDDTDTEFYKGKDLLADIETYLKSGIHIGTKYKTGEMRRYIFKKRRDGLMVFNIETIDKRIRMVAKILAKYNGKDIAVVSKKLYGHQGAKKFAALTGAQVYTGRFIPGTFTNPEARNFQEPKILLVVDPITDFQAIKEACKIHIPIIALVGTDSPLTKIDLAIPTNNKGRKAIALVFYLLTRELLIARNEITKDAFTSEITDFEQEIEKKEEELPKRRFSNNRRRPR</sequence>
<evidence type="ECO:0000256" key="6">
    <source>
        <dbReference type="RuleBase" id="RU003631"/>
    </source>
</evidence>
<dbReference type="InterPro" id="IPR005707">
    <property type="entry name" value="Ribosomal_uS2_euk/arc"/>
</dbReference>
<protein>
    <recommendedName>
        <fullName evidence="4">Small ribosomal subunit protein uS2</fullName>
    </recommendedName>
    <alternativeName>
        <fullName evidence="5">30S ribosomal protein S2</fullName>
    </alternativeName>
</protein>
<dbReference type="InterPro" id="IPR018130">
    <property type="entry name" value="Ribosomal_uS2_CS"/>
</dbReference>
<evidence type="ECO:0000256" key="1">
    <source>
        <dbReference type="ARBA" id="ARBA00006242"/>
    </source>
</evidence>
<comment type="caution">
    <text evidence="7">The sequence shown here is derived from an EMBL/GenBank/DDBJ whole genome shotgun (WGS) entry which is preliminary data.</text>
</comment>
<dbReference type="PROSITE" id="PS00963">
    <property type="entry name" value="RIBOSOMAL_S2_2"/>
    <property type="match status" value="1"/>
</dbReference>
<dbReference type="AlphaFoldDB" id="A0A7K4BY97"/>
<comment type="similarity">
    <text evidence="1 6">Belongs to the universal ribosomal protein uS2 family.</text>
</comment>
<dbReference type="GO" id="GO:0003735">
    <property type="term" value="F:structural constituent of ribosome"/>
    <property type="evidence" value="ECO:0007669"/>
    <property type="project" value="InterPro"/>
</dbReference>
<dbReference type="Proteomes" id="UP000526302">
    <property type="component" value="Unassembled WGS sequence"/>
</dbReference>
<evidence type="ECO:0000256" key="2">
    <source>
        <dbReference type="ARBA" id="ARBA00022980"/>
    </source>
</evidence>
<evidence type="ECO:0000256" key="3">
    <source>
        <dbReference type="ARBA" id="ARBA00023274"/>
    </source>
</evidence>
<evidence type="ECO:0000313" key="7">
    <source>
        <dbReference type="EMBL" id="NMA44244.1"/>
    </source>
</evidence>